<comment type="caution">
    <text evidence="3">The sequence shown here is derived from an EMBL/GenBank/DDBJ whole genome shotgun (WGS) entry which is preliminary data.</text>
</comment>
<keyword evidence="2" id="KW-0472">Membrane</keyword>
<evidence type="ECO:0000313" key="3">
    <source>
        <dbReference type="EMBL" id="KKO02988.1"/>
    </source>
</evidence>
<accession>A0A0F9VSS8</accession>
<feature type="coiled-coil region" evidence="1">
    <location>
        <begin position="232"/>
        <end position="312"/>
    </location>
</feature>
<keyword evidence="2" id="KW-1133">Transmembrane helix</keyword>
<gene>
    <name evidence="3" type="ORF">LCGC14_0099090</name>
</gene>
<dbReference type="AlphaFoldDB" id="A0A0F9VSS8"/>
<evidence type="ECO:0000256" key="2">
    <source>
        <dbReference type="SAM" id="Phobius"/>
    </source>
</evidence>
<keyword evidence="1" id="KW-0175">Coiled coil</keyword>
<feature type="transmembrane region" description="Helical" evidence="2">
    <location>
        <begin position="69"/>
        <end position="86"/>
    </location>
</feature>
<feature type="transmembrane region" description="Helical" evidence="2">
    <location>
        <begin position="121"/>
        <end position="139"/>
    </location>
</feature>
<name>A0A0F9VSS8_9ZZZZ</name>
<organism evidence="3">
    <name type="scientific">marine sediment metagenome</name>
    <dbReference type="NCBI Taxonomy" id="412755"/>
    <lineage>
        <taxon>unclassified sequences</taxon>
        <taxon>metagenomes</taxon>
        <taxon>ecological metagenomes</taxon>
    </lineage>
</organism>
<proteinExistence type="predicted"/>
<feature type="transmembrane region" description="Helical" evidence="2">
    <location>
        <begin position="151"/>
        <end position="172"/>
    </location>
</feature>
<keyword evidence="2" id="KW-0812">Transmembrane</keyword>
<feature type="transmembrane region" description="Helical" evidence="2">
    <location>
        <begin position="355"/>
        <end position="378"/>
    </location>
</feature>
<reference evidence="3" key="1">
    <citation type="journal article" date="2015" name="Nature">
        <title>Complex archaea that bridge the gap between prokaryotes and eukaryotes.</title>
        <authorList>
            <person name="Spang A."/>
            <person name="Saw J.H."/>
            <person name="Jorgensen S.L."/>
            <person name="Zaremba-Niedzwiedzka K."/>
            <person name="Martijn J."/>
            <person name="Lind A.E."/>
            <person name="van Eijk R."/>
            <person name="Schleper C."/>
            <person name="Guy L."/>
            <person name="Ettema T.J."/>
        </authorList>
    </citation>
    <scope>NUCLEOTIDE SEQUENCE</scope>
</reference>
<sequence>MQSDLRRQRSFWLRIGVLVFAALVVLLSWLGSADRASIEYIDGALLQASVAFASARALNALISVLQSTTLSFSLFGGVAVTLGELLDPFNDLIEQYGTLMQWAIGSLLTQKILLGVVSHSMFKVLISISGLLLALSLFWRQGRWAPKCLRLFMALLFLRFALAAVVLMNAVVDNQFLAEETRQEVALLDNLPAQVETLGAADKVLDGQPALTALGKRQLQLQQKRSQLVSDRERIGRARQQSQRALENMEQQMGGLQRLNPFDRDADYEFLKLQIQRMDEQLQRIARELATVAQHLATVEQERAALQQAKADSDPAFWDALGDGFTGLGEQLARAGDPQTYVAIKQALDGAVDTVLRAMTLFVLRTLILPLLFLYLLIKGLRAIWRLELQPWLGASQRLRKPLIE</sequence>
<protein>
    <submittedName>
        <fullName evidence="3">Uncharacterized protein</fullName>
    </submittedName>
</protein>
<evidence type="ECO:0000256" key="1">
    <source>
        <dbReference type="SAM" id="Coils"/>
    </source>
</evidence>
<feature type="transmembrane region" description="Helical" evidence="2">
    <location>
        <begin position="12"/>
        <end position="32"/>
    </location>
</feature>
<dbReference type="EMBL" id="LAZR01000028">
    <property type="protein sequence ID" value="KKO02988.1"/>
    <property type="molecule type" value="Genomic_DNA"/>
</dbReference>